<dbReference type="InterPro" id="IPR024983">
    <property type="entry name" value="CHAT_dom"/>
</dbReference>
<reference evidence="3 4" key="2">
    <citation type="submission" date="2018-06" db="EMBL/GenBank/DDBJ databases">
        <title>Metagenomic assembly of (sub)arctic Cyanobacteria and their associated microbiome from non-axenic cultures.</title>
        <authorList>
            <person name="Baurain D."/>
        </authorList>
    </citation>
    <scope>NUCLEOTIDE SEQUENCE [LARGE SCALE GENOMIC DNA]</scope>
    <source>
        <strain evidence="3">ULC027bin1</strain>
    </source>
</reference>
<name>A0A2W4Y529_9CYAN</name>
<comment type="caution">
    <text evidence="3">The sequence shown here is derived from an EMBL/GenBank/DDBJ whole genome shotgun (WGS) entry which is preliminary data.</text>
</comment>
<evidence type="ECO:0000313" key="3">
    <source>
        <dbReference type="EMBL" id="PZO42541.1"/>
    </source>
</evidence>
<organism evidence="3 4">
    <name type="scientific">Phormidesmis priestleyi</name>
    <dbReference type="NCBI Taxonomy" id="268141"/>
    <lineage>
        <taxon>Bacteria</taxon>
        <taxon>Bacillati</taxon>
        <taxon>Cyanobacteriota</taxon>
        <taxon>Cyanophyceae</taxon>
        <taxon>Leptolyngbyales</taxon>
        <taxon>Leptolyngbyaceae</taxon>
        <taxon>Phormidesmis</taxon>
    </lineage>
</organism>
<proteinExistence type="predicted"/>
<sequence length="194" mass="20939">MLYTTVYFPTGLLQNALSGKQILHIATHGEFVPGSRYDSYLLMGNGEKLLIPEIAELGSALKGIHLAVLSACQTGLGGADEEGLEVAGLGYYFFQNEVDAVMASLWNVSDSSTSQLMQQFYQNLSVGTVAEPVTKAAALQAAQLSLIRSNDPVDNNDPDRFRLMPQNGKDAPRPDSGLAHPYYWAPFTLIGNGL</sequence>
<evidence type="ECO:0000259" key="2">
    <source>
        <dbReference type="Pfam" id="PF12770"/>
    </source>
</evidence>
<dbReference type="Proteomes" id="UP000249794">
    <property type="component" value="Unassembled WGS sequence"/>
</dbReference>
<reference evidence="4" key="1">
    <citation type="submission" date="2018-04" db="EMBL/GenBank/DDBJ databases">
        <authorList>
            <person name="Cornet L."/>
        </authorList>
    </citation>
    <scope>NUCLEOTIDE SEQUENCE [LARGE SCALE GENOMIC DNA]</scope>
</reference>
<dbReference type="Pfam" id="PF12770">
    <property type="entry name" value="CHAT"/>
    <property type="match status" value="1"/>
</dbReference>
<evidence type="ECO:0000313" key="4">
    <source>
        <dbReference type="Proteomes" id="UP000249794"/>
    </source>
</evidence>
<dbReference type="EMBL" id="QBMP01000423">
    <property type="protein sequence ID" value="PZO42541.1"/>
    <property type="molecule type" value="Genomic_DNA"/>
</dbReference>
<evidence type="ECO:0000256" key="1">
    <source>
        <dbReference type="SAM" id="MobiDB-lite"/>
    </source>
</evidence>
<dbReference type="AlphaFoldDB" id="A0A2W4Y529"/>
<feature type="domain" description="CHAT" evidence="2">
    <location>
        <begin position="13"/>
        <end position="192"/>
    </location>
</feature>
<accession>A0A2W4Y529</accession>
<protein>
    <recommendedName>
        <fullName evidence="2">CHAT domain-containing protein</fullName>
    </recommendedName>
</protein>
<feature type="region of interest" description="Disordered" evidence="1">
    <location>
        <begin position="149"/>
        <end position="175"/>
    </location>
</feature>
<gene>
    <name evidence="3" type="ORF">DCF15_22860</name>
</gene>